<sequence length="30" mass="3364">MRTLVFVVITSYQGNQQICTIPKMPIGLLV</sequence>
<gene>
    <name evidence="1" type="ORF">P5673_031460</name>
</gene>
<evidence type="ECO:0000313" key="1">
    <source>
        <dbReference type="EMBL" id="KAK2548392.1"/>
    </source>
</evidence>
<dbReference type="Proteomes" id="UP001249851">
    <property type="component" value="Unassembled WGS sequence"/>
</dbReference>
<reference evidence="1" key="2">
    <citation type="journal article" date="2023" name="Science">
        <title>Genomic signatures of disease resistance in endangered staghorn corals.</title>
        <authorList>
            <person name="Vollmer S.V."/>
            <person name="Selwyn J.D."/>
            <person name="Despard B.A."/>
            <person name="Roesel C.L."/>
        </authorList>
    </citation>
    <scope>NUCLEOTIDE SEQUENCE</scope>
    <source>
        <strain evidence="1">K2</strain>
    </source>
</reference>
<dbReference type="AlphaFoldDB" id="A0AAD9PSQ5"/>
<reference evidence="1" key="1">
    <citation type="journal article" date="2023" name="G3 (Bethesda)">
        <title>Whole genome assembly and annotation of the endangered Caribbean coral Acropora cervicornis.</title>
        <authorList>
            <person name="Selwyn J.D."/>
            <person name="Vollmer S.V."/>
        </authorList>
    </citation>
    <scope>NUCLEOTIDE SEQUENCE</scope>
    <source>
        <strain evidence="1">K2</strain>
    </source>
</reference>
<proteinExistence type="predicted"/>
<evidence type="ECO:0000313" key="2">
    <source>
        <dbReference type="Proteomes" id="UP001249851"/>
    </source>
</evidence>
<accession>A0AAD9PSQ5</accession>
<comment type="caution">
    <text evidence="1">The sequence shown here is derived from an EMBL/GenBank/DDBJ whole genome shotgun (WGS) entry which is preliminary data.</text>
</comment>
<keyword evidence="2" id="KW-1185">Reference proteome</keyword>
<dbReference type="EMBL" id="JARQWQ010000148">
    <property type="protein sequence ID" value="KAK2548392.1"/>
    <property type="molecule type" value="Genomic_DNA"/>
</dbReference>
<name>A0AAD9PSQ5_ACRCE</name>
<protein>
    <submittedName>
        <fullName evidence="1">Uncharacterized protein</fullName>
    </submittedName>
</protein>
<organism evidence="1 2">
    <name type="scientific">Acropora cervicornis</name>
    <name type="common">Staghorn coral</name>
    <dbReference type="NCBI Taxonomy" id="6130"/>
    <lineage>
        <taxon>Eukaryota</taxon>
        <taxon>Metazoa</taxon>
        <taxon>Cnidaria</taxon>
        <taxon>Anthozoa</taxon>
        <taxon>Hexacorallia</taxon>
        <taxon>Scleractinia</taxon>
        <taxon>Astrocoeniina</taxon>
        <taxon>Acroporidae</taxon>
        <taxon>Acropora</taxon>
    </lineage>
</organism>